<dbReference type="PROSITE" id="PS51192">
    <property type="entry name" value="HELICASE_ATP_BIND_1"/>
    <property type="match status" value="1"/>
</dbReference>
<dbReference type="GO" id="GO:0036121">
    <property type="term" value="F:double-stranded DNA helicase activity"/>
    <property type="evidence" value="ECO:0007669"/>
    <property type="project" value="TreeGrafter"/>
</dbReference>
<evidence type="ECO:0000259" key="2">
    <source>
        <dbReference type="PROSITE" id="PS51194"/>
    </source>
</evidence>
<dbReference type="GO" id="GO:0061749">
    <property type="term" value="F:forked DNA-dependent helicase activity"/>
    <property type="evidence" value="ECO:0007669"/>
    <property type="project" value="TreeGrafter"/>
</dbReference>
<dbReference type="AlphaFoldDB" id="A0A7V8NUN4"/>
<feature type="domain" description="Helicase C-terminal" evidence="2">
    <location>
        <begin position="121"/>
        <end position="278"/>
    </location>
</feature>
<dbReference type="InterPro" id="IPR006935">
    <property type="entry name" value="Helicase/UvrB_N"/>
</dbReference>
<dbReference type="Pfam" id="PF04851">
    <property type="entry name" value="ResIII"/>
    <property type="match status" value="1"/>
</dbReference>
<comment type="caution">
    <text evidence="3">The sequence shown here is derived from an EMBL/GenBank/DDBJ whole genome shotgun (WGS) entry which is preliminary data.</text>
</comment>
<evidence type="ECO:0000313" key="3">
    <source>
        <dbReference type="EMBL" id="MBA0087758.1"/>
    </source>
</evidence>
<accession>A0A7V8NUN4</accession>
<dbReference type="SUPFAM" id="SSF52540">
    <property type="entry name" value="P-loop containing nucleoside triphosphate hydrolases"/>
    <property type="match status" value="1"/>
</dbReference>
<keyword evidence="3" id="KW-0547">Nucleotide-binding</keyword>
<keyword evidence="3" id="KW-0378">Hydrolase</keyword>
<name>A0A7V8NUN4_9BACT</name>
<proteinExistence type="predicted"/>
<dbReference type="CDD" id="cd18799">
    <property type="entry name" value="SF2_C_EcoAI-like"/>
    <property type="match status" value="1"/>
</dbReference>
<keyword evidence="4" id="KW-1185">Reference proteome</keyword>
<dbReference type="InterPro" id="IPR050742">
    <property type="entry name" value="Helicase_Restrict-Modif_Enz"/>
</dbReference>
<dbReference type="GO" id="GO:0000403">
    <property type="term" value="F:Y-form DNA binding"/>
    <property type="evidence" value="ECO:0007669"/>
    <property type="project" value="TreeGrafter"/>
</dbReference>
<reference evidence="3" key="1">
    <citation type="submission" date="2020-06" db="EMBL/GenBank/DDBJ databases">
        <title>Legume-microbial interactions unlock mineral nutrients during tropical forest succession.</title>
        <authorList>
            <person name="Epihov D.Z."/>
        </authorList>
    </citation>
    <scope>NUCLEOTIDE SEQUENCE [LARGE SCALE GENOMIC DNA]</scope>
    <source>
        <strain evidence="3">Pan2503</strain>
    </source>
</reference>
<keyword evidence="3" id="KW-0347">Helicase</keyword>
<sequence>MSLLQPDEFSIVVVDEAHHAVAPSYRRIFDHFGLLEPSVSRYLIGFTATPRRGDKQGLGEVFEEVCYARDMREMIAERYLCPITGWRVDTDLSLDNVKVRHGDFIESQLARVVNMPLRNSLLVKAYRDFAPGRRAIVFCVDVAHAKDVHRAFAEAGIRAAPVWGELSRDQRRSTLAAFSAGEIDVVTNCNVLTEGFDEPRVDCVIMARPTKSKLLYAQMVGRGTRLHPGKRDLMVIDVADNSRSHQLPGLHSLFNLTLNMNLKGGNALEVERQIERLNRTQPWIDTSRIRAPQDLKLAAERIEFFDFEPPVEIRAYTQNTWHAVPGGYRLGLPEGEWILIEPNLLDTWDIRLSFVKPSSTSSLSRATSLAAAVQSADRFVAVHRPDARRVVERSAHWRNELPSDKQKQVLALKGIPVPPGLTRGQAAQMISQLVSARSLRSSQ</sequence>
<dbReference type="PANTHER" id="PTHR47396">
    <property type="entry name" value="TYPE I RESTRICTION ENZYME ECOKI R PROTEIN"/>
    <property type="match status" value="1"/>
</dbReference>
<evidence type="ECO:0000259" key="1">
    <source>
        <dbReference type="PROSITE" id="PS51192"/>
    </source>
</evidence>
<dbReference type="InterPro" id="IPR014001">
    <property type="entry name" value="Helicase_ATP-bd"/>
</dbReference>
<dbReference type="PROSITE" id="PS51194">
    <property type="entry name" value="HELICASE_CTER"/>
    <property type="match status" value="1"/>
</dbReference>
<organism evidence="3 4">
    <name type="scientific">Candidatus Acidiferrum panamense</name>
    <dbReference type="NCBI Taxonomy" id="2741543"/>
    <lineage>
        <taxon>Bacteria</taxon>
        <taxon>Pseudomonadati</taxon>
        <taxon>Acidobacteriota</taxon>
        <taxon>Terriglobia</taxon>
        <taxon>Candidatus Acidiferrales</taxon>
        <taxon>Candidatus Acidiferrum</taxon>
    </lineage>
</organism>
<dbReference type="InterPro" id="IPR001650">
    <property type="entry name" value="Helicase_C-like"/>
</dbReference>
<keyword evidence="3" id="KW-0067">ATP-binding</keyword>
<gene>
    <name evidence="3" type="ORF">HRJ53_22460</name>
</gene>
<protein>
    <submittedName>
        <fullName evidence="3">DEAD/DEAH box helicase</fullName>
    </submittedName>
</protein>
<dbReference type="Pfam" id="PF00271">
    <property type="entry name" value="Helicase_C"/>
    <property type="match status" value="1"/>
</dbReference>
<dbReference type="EMBL" id="JACDQQ010002166">
    <property type="protein sequence ID" value="MBA0087758.1"/>
    <property type="molecule type" value="Genomic_DNA"/>
</dbReference>
<dbReference type="GO" id="GO:0016787">
    <property type="term" value="F:hydrolase activity"/>
    <property type="evidence" value="ECO:0007669"/>
    <property type="project" value="InterPro"/>
</dbReference>
<evidence type="ECO:0000313" key="4">
    <source>
        <dbReference type="Proteomes" id="UP000567293"/>
    </source>
</evidence>
<dbReference type="SMART" id="SM00490">
    <property type="entry name" value="HELICc"/>
    <property type="match status" value="1"/>
</dbReference>
<dbReference type="InterPro" id="IPR027417">
    <property type="entry name" value="P-loop_NTPase"/>
</dbReference>
<dbReference type="Gene3D" id="3.40.50.300">
    <property type="entry name" value="P-loop containing nucleotide triphosphate hydrolases"/>
    <property type="match status" value="2"/>
</dbReference>
<dbReference type="PANTHER" id="PTHR47396:SF1">
    <property type="entry name" value="ATP-DEPENDENT HELICASE IRC3-RELATED"/>
    <property type="match status" value="1"/>
</dbReference>
<dbReference type="Proteomes" id="UP000567293">
    <property type="component" value="Unassembled WGS sequence"/>
</dbReference>
<dbReference type="GO" id="GO:0005524">
    <property type="term" value="F:ATP binding"/>
    <property type="evidence" value="ECO:0007669"/>
    <property type="project" value="InterPro"/>
</dbReference>
<feature type="domain" description="Helicase ATP-binding" evidence="1">
    <location>
        <begin position="1"/>
        <end position="68"/>
    </location>
</feature>